<dbReference type="GO" id="GO:0005576">
    <property type="term" value="C:extracellular region"/>
    <property type="evidence" value="ECO:0007669"/>
    <property type="project" value="GOC"/>
</dbReference>
<dbReference type="GO" id="GO:0035082">
    <property type="term" value="P:axoneme assembly"/>
    <property type="evidence" value="ECO:0007669"/>
    <property type="project" value="InterPro"/>
</dbReference>
<evidence type="ECO:0000313" key="3">
    <source>
        <dbReference type="Proteomes" id="UP000438429"/>
    </source>
</evidence>
<dbReference type="PANTHER" id="PTHR16275:SF8">
    <property type="entry name" value="COILED-COIL DOMAIN-CONTAINING PROTEIN 40"/>
    <property type="match status" value="1"/>
</dbReference>
<dbReference type="GO" id="GO:0001947">
    <property type="term" value="P:heart looping"/>
    <property type="evidence" value="ECO:0007669"/>
    <property type="project" value="TreeGrafter"/>
</dbReference>
<sequence length="101" mass="11556">MKRQGTLVGLTQDIQADRKNMLKLQKEYTVMQQKKIRLESQIEAEHQELTELGKNVKMLGGDLVQLNTLVSKKGQLSQALEQDNVLMEKDFLQRLKASRGC</sequence>
<dbReference type="AlphaFoldDB" id="A0A6A4RST5"/>
<dbReference type="GO" id="GO:0060287">
    <property type="term" value="P:epithelial cilium movement involved in determination of left/right asymmetry"/>
    <property type="evidence" value="ECO:0007669"/>
    <property type="project" value="TreeGrafter"/>
</dbReference>
<feature type="coiled-coil region" evidence="1">
    <location>
        <begin position="7"/>
        <end position="55"/>
    </location>
</feature>
<evidence type="ECO:0000256" key="1">
    <source>
        <dbReference type="SAM" id="Coils"/>
    </source>
</evidence>
<dbReference type="GO" id="GO:0005737">
    <property type="term" value="C:cytoplasm"/>
    <property type="evidence" value="ECO:0007669"/>
    <property type="project" value="TreeGrafter"/>
</dbReference>
<name>A0A6A4RST5_SCOMX</name>
<keyword evidence="1" id="KW-0175">Coiled coil</keyword>
<proteinExistence type="predicted"/>
<accession>A0A6A4RST5</accession>
<comment type="caution">
    <text evidence="2">The sequence shown here is derived from an EMBL/GenBank/DDBJ whole genome shotgun (WGS) entry which is preliminary data.</text>
</comment>
<dbReference type="Proteomes" id="UP000438429">
    <property type="component" value="Unassembled WGS sequence"/>
</dbReference>
<dbReference type="InterPro" id="IPR037386">
    <property type="entry name" value="CCDC40"/>
</dbReference>
<protein>
    <submittedName>
        <fullName evidence="2">Uncharacterized protein</fullName>
    </submittedName>
</protein>
<dbReference type="EMBL" id="VEVO01003227">
    <property type="protein sequence ID" value="KAF0021674.1"/>
    <property type="molecule type" value="Genomic_DNA"/>
</dbReference>
<gene>
    <name evidence="2" type="ORF">F2P81_026073</name>
</gene>
<evidence type="ECO:0000313" key="2">
    <source>
        <dbReference type="EMBL" id="KAF0021674.1"/>
    </source>
</evidence>
<reference evidence="2 3" key="1">
    <citation type="submission" date="2019-06" db="EMBL/GenBank/DDBJ databases">
        <title>Draft genomes of female and male turbot (Scophthalmus maximus).</title>
        <authorList>
            <person name="Xu H."/>
            <person name="Xu X.-W."/>
            <person name="Shao C."/>
            <person name="Chen S."/>
        </authorList>
    </citation>
    <scope>NUCLEOTIDE SEQUENCE [LARGE SCALE GENOMIC DNA]</scope>
    <source>
        <strain evidence="2">Ysfricsl-2016a</strain>
        <tissue evidence="2">Blood</tissue>
    </source>
</reference>
<dbReference type="Pfam" id="PF08647">
    <property type="entry name" value="BRE1"/>
    <property type="match status" value="1"/>
</dbReference>
<dbReference type="GO" id="GO:0005929">
    <property type="term" value="C:cilium"/>
    <property type="evidence" value="ECO:0007669"/>
    <property type="project" value="TreeGrafter"/>
</dbReference>
<organism evidence="2 3">
    <name type="scientific">Scophthalmus maximus</name>
    <name type="common">Turbot</name>
    <name type="synonym">Psetta maxima</name>
    <dbReference type="NCBI Taxonomy" id="52904"/>
    <lineage>
        <taxon>Eukaryota</taxon>
        <taxon>Metazoa</taxon>
        <taxon>Chordata</taxon>
        <taxon>Craniata</taxon>
        <taxon>Vertebrata</taxon>
        <taxon>Euteleostomi</taxon>
        <taxon>Actinopterygii</taxon>
        <taxon>Neopterygii</taxon>
        <taxon>Teleostei</taxon>
        <taxon>Neoteleostei</taxon>
        <taxon>Acanthomorphata</taxon>
        <taxon>Carangaria</taxon>
        <taxon>Pleuronectiformes</taxon>
        <taxon>Pleuronectoidei</taxon>
        <taxon>Scophthalmidae</taxon>
        <taxon>Scophthalmus</taxon>
    </lineage>
</organism>
<dbReference type="PANTHER" id="PTHR16275">
    <property type="entry name" value="COILED-COIL DOMAIN-CONTAINING PROTEIN 40"/>
    <property type="match status" value="1"/>
</dbReference>